<evidence type="ECO:0000313" key="1">
    <source>
        <dbReference type="EMBL" id="CAG8532466.1"/>
    </source>
</evidence>
<feature type="non-terminal residue" evidence="1">
    <location>
        <position position="1"/>
    </location>
</feature>
<name>A0ACA9LJ24_9GLOM</name>
<keyword evidence="2" id="KW-1185">Reference proteome</keyword>
<dbReference type="EMBL" id="CAJVPW010003942">
    <property type="protein sequence ID" value="CAG8532466.1"/>
    <property type="molecule type" value="Genomic_DNA"/>
</dbReference>
<sequence length="45" mass="5231">GEDGWHSQIPFRDISDLSQSPIENPLNTYDENDLIDEEADIRTRK</sequence>
<organism evidence="1 2">
    <name type="scientific">Cetraspora pellucida</name>
    <dbReference type="NCBI Taxonomy" id="1433469"/>
    <lineage>
        <taxon>Eukaryota</taxon>
        <taxon>Fungi</taxon>
        <taxon>Fungi incertae sedis</taxon>
        <taxon>Mucoromycota</taxon>
        <taxon>Glomeromycotina</taxon>
        <taxon>Glomeromycetes</taxon>
        <taxon>Diversisporales</taxon>
        <taxon>Gigasporaceae</taxon>
        <taxon>Cetraspora</taxon>
    </lineage>
</organism>
<protein>
    <submittedName>
        <fullName evidence="1">5355_t:CDS:1</fullName>
    </submittedName>
</protein>
<comment type="caution">
    <text evidence="1">The sequence shown here is derived from an EMBL/GenBank/DDBJ whole genome shotgun (WGS) entry which is preliminary data.</text>
</comment>
<evidence type="ECO:0000313" key="2">
    <source>
        <dbReference type="Proteomes" id="UP000789366"/>
    </source>
</evidence>
<accession>A0ACA9LJ24</accession>
<dbReference type="Proteomes" id="UP000789366">
    <property type="component" value="Unassembled WGS sequence"/>
</dbReference>
<reference evidence="1" key="1">
    <citation type="submission" date="2021-06" db="EMBL/GenBank/DDBJ databases">
        <authorList>
            <person name="Kallberg Y."/>
            <person name="Tangrot J."/>
            <person name="Rosling A."/>
        </authorList>
    </citation>
    <scope>NUCLEOTIDE SEQUENCE</scope>
    <source>
        <strain evidence="1">28 12/20/2015</strain>
    </source>
</reference>
<gene>
    <name evidence="1" type="ORF">SPELUC_LOCUS4430</name>
</gene>
<proteinExistence type="predicted"/>